<keyword evidence="3" id="KW-1185">Reference proteome</keyword>
<dbReference type="Gene3D" id="2.70.50.70">
    <property type="match status" value="1"/>
</dbReference>
<protein>
    <recommendedName>
        <fullName evidence="1">Chitin-binding type-4 domain-containing protein</fullName>
    </recommendedName>
</protein>
<gene>
    <name evidence="2" type="ORF">K7432_015185</name>
</gene>
<organism evidence="2 3">
    <name type="scientific">Basidiobolus ranarum</name>
    <dbReference type="NCBI Taxonomy" id="34480"/>
    <lineage>
        <taxon>Eukaryota</taxon>
        <taxon>Fungi</taxon>
        <taxon>Fungi incertae sedis</taxon>
        <taxon>Zoopagomycota</taxon>
        <taxon>Entomophthoromycotina</taxon>
        <taxon>Basidiobolomycetes</taxon>
        <taxon>Basidiobolales</taxon>
        <taxon>Basidiobolaceae</taxon>
        <taxon>Basidiobolus</taxon>
    </lineage>
</organism>
<feature type="domain" description="Chitin-binding type-4" evidence="1">
    <location>
        <begin position="12"/>
        <end position="54"/>
    </location>
</feature>
<reference evidence="2 3" key="1">
    <citation type="submission" date="2023-04" db="EMBL/GenBank/DDBJ databases">
        <title>Genome of Basidiobolus ranarum AG-B5.</title>
        <authorList>
            <person name="Stajich J.E."/>
            <person name="Carter-House D."/>
            <person name="Gryganskyi A."/>
        </authorList>
    </citation>
    <scope>NUCLEOTIDE SEQUENCE [LARGE SCALE GENOMIC DNA]</scope>
    <source>
        <strain evidence="2 3">AG-B5</strain>
    </source>
</reference>
<name>A0ABR2VNE9_9FUNG</name>
<dbReference type="Proteomes" id="UP001479436">
    <property type="component" value="Unassembled WGS sequence"/>
</dbReference>
<comment type="caution">
    <text evidence="2">The sequence shown here is derived from an EMBL/GenBank/DDBJ whole genome shotgun (WGS) entry which is preliminary data.</text>
</comment>
<dbReference type="Pfam" id="PF03067">
    <property type="entry name" value="LPMO_10"/>
    <property type="match status" value="1"/>
</dbReference>
<evidence type="ECO:0000259" key="1">
    <source>
        <dbReference type="Pfam" id="PF03067"/>
    </source>
</evidence>
<dbReference type="InterPro" id="IPR004302">
    <property type="entry name" value="Cellulose/chitin-bd_N"/>
</dbReference>
<accession>A0ABR2VNE9</accession>
<proteinExistence type="predicted"/>
<feature type="non-terminal residue" evidence="2">
    <location>
        <position position="1"/>
    </location>
</feature>
<dbReference type="EMBL" id="JASJQH010008843">
    <property type="protein sequence ID" value="KAK9686351.1"/>
    <property type="molecule type" value="Genomic_DNA"/>
</dbReference>
<evidence type="ECO:0000313" key="2">
    <source>
        <dbReference type="EMBL" id="KAK9686351.1"/>
    </source>
</evidence>
<sequence>SDFKTIHTWNCAEKTGSQSTSVQLPKGTVCEQCVLRFHWNAEVTKENYVNCADVKIN</sequence>
<evidence type="ECO:0000313" key="3">
    <source>
        <dbReference type="Proteomes" id="UP001479436"/>
    </source>
</evidence>